<dbReference type="SUPFAM" id="SSF51338">
    <property type="entry name" value="Composite domain of metallo-dependent hydrolases"/>
    <property type="match status" value="1"/>
</dbReference>
<proteinExistence type="predicted"/>
<dbReference type="AlphaFoldDB" id="A0A552WQT4"/>
<comment type="caution">
    <text evidence="2">The sequence shown here is derived from an EMBL/GenBank/DDBJ whole genome shotgun (WGS) entry which is preliminary data.</text>
</comment>
<dbReference type="PANTHER" id="PTHR43135">
    <property type="entry name" value="ALPHA-D-RIBOSE 1-METHYLPHOSPHONATE 5-TRIPHOSPHATE DIPHOSPHATASE"/>
    <property type="match status" value="1"/>
</dbReference>
<keyword evidence="3" id="KW-1185">Reference proteome</keyword>
<dbReference type="Gene3D" id="3.20.20.140">
    <property type="entry name" value="Metal-dependent hydrolases"/>
    <property type="match status" value="1"/>
</dbReference>
<protein>
    <submittedName>
        <fullName evidence="2">Amidohydrolase family protein</fullName>
    </submittedName>
</protein>
<feature type="domain" description="Amidohydrolase-related" evidence="1">
    <location>
        <begin position="46"/>
        <end position="364"/>
    </location>
</feature>
<evidence type="ECO:0000313" key="3">
    <source>
        <dbReference type="Proteomes" id="UP000318693"/>
    </source>
</evidence>
<organism evidence="2 3">
    <name type="scientific">Georgenia yuyongxinii</name>
    <dbReference type="NCBI Taxonomy" id="2589797"/>
    <lineage>
        <taxon>Bacteria</taxon>
        <taxon>Bacillati</taxon>
        <taxon>Actinomycetota</taxon>
        <taxon>Actinomycetes</taxon>
        <taxon>Micrococcales</taxon>
        <taxon>Bogoriellaceae</taxon>
        <taxon>Georgenia</taxon>
    </lineage>
</organism>
<evidence type="ECO:0000259" key="1">
    <source>
        <dbReference type="Pfam" id="PF01979"/>
    </source>
</evidence>
<dbReference type="InterPro" id="IPR011059">
    <property type="entry name" value="Metal-dep_hydrolase_composite"/>
</dbReference>
<dbReference type="Gene3D" id="2.30.40.10">
    <property type="entry name" value="Urease, subunit C, domain 1"/>
    <property type="match status" value="1"/>
</dbReference>
<name>A0A552WQT4_9MICO</name>
<dbReference type="EMBL" id="VJXR01000028">
    <property type="protein sequence ID" value="TRW45171.1"/>
    <property type="molecule type" value="Genomic_DNA"/>
</dbReference>
<dbReference type="InterPro" id="IPR051781">
    <property type="entry name" value="Metallo-dep_Hydrolase"/>
</dbReference>
<dbReference type="InterPro" id="IPR006680">
    <property type="entry name" value="Amidohydro-rel"/>
</dbReference>
<accession>A0A552WQT4</accession>
<dbReference type="SUPFAM" id="SSF51556">
    <property type="entry name" value="Metallo-dependent hydrolases"/>
    <property type="match status" value="1"/>
</dbReference>
<dbReference type="InterPro" id="IPR032466">
    <property type="entry name" value="Metal_Hydrolase"/>
</dbReference>
<dbReference type="Proteomes" id="UP000318693">
    <property type="component" value="Unassembled WGS sequence"/>
</dbReference>
<sequence length="364" mass="39139">MTDVLHLTGTVVVDDATELTDAWVVDGRLTLTAPAGADHAPTLTGWVLPGLVDVHCHVGLGPHGEVDHEEALVQAKADRDAGTLLIRDAGSPMDNRWVQERDDLPRLIRAGHHLARPKRYLRHYGLELDDVADLPEAVAEQARFGDGWVKIVADWIDRSEGADSDLRPLWPADVLTDAIAAAHENGARVTAHAFSNEAIDPLLDAGVDGIEHGTGMDADHIAEVARRGIPVTPTLLQVGHFGTFAEQAGERYPRFAARMRRMHTRRYEQALAFHDAGVALLMGSDAGGTIAHGSLPDELTEVARAGVPTRDVVAAASWRARRILGVPGIEEGASADLVVYDADPRTDVTVTARPTAVVLRGRLV</sequence>
<evidence type="ECO:0000313" key="2">
    <source>
        <dbReference type="EMBL" id="TRW45171.1"/>
    </source>
</evidence>
<reference evidence="2 3" key="1">
    <citation type="submission" date="2019-07" db="EMBL/GenBank/DDBJ databases">
        <title>Georgenia wutianyii sp. nov. and Georgenia *** sp. nov. isolated from plateau pika (Ochotona curzoniae) in the Qinghai-Tibet plateau of China.</title>
        <authorList>
            <person name="Tian Z."/>
        </authorList>
    </citation>
    <scope>NUCLEOTIDE SEQUENCE [LARGE SCALE GENOMIC DNA]</scope>
    <source>
        <strain evidence="2 3">Z446</strain>
    </source>
</reference>
<dbReference type="Pfam" id="PF01979">
    <property type="entry name" value="Amidohydro_1"/>
    <property type="match status" value="1"/>
</dbReference>
<keyword evidence="2" id="KW-0378">Hydrolase</keyword>
<dbReference type="GO" id="GO:0016810">
    <property type="term" value="F:hydrolase activity, acting on carbon-nitrogen (but not peptide) bonds"/>
    <property type="evidence" value="ECO:0007669"/>
    <property type="project" value="InterPro"/>
</dbReference>
<dbReference type="RefSeq" id="WP_143418540.1">
    <property type="nucleotide sequence ID" value="NZ_VJXR01000028.1"/>
</dbReference>
<gene>
    <name evidence="2" type="ORF">FJ693_10775</name>
</gene>
<dbReference type="PANTHER" id="PTHR43135:SF4">
    <property type="entry name" value="AMIDOHYDROLASE-RELATED DOMAIN-CONTAINING PROTEIN"/>
    <property type="match status" value="1"/>
</dbReference>